<dbReference type="OrthoDB" id="9812023at2"/>
<sequence length="79" mass="8971">MSPMSFPIPDDMAESLSRLARDTGHSESFLVLQAMREYLQRESWQIEEIKDSLRELKAGNVASAEEVSALWKKWGNSAN</sequence>
<name>A0A089YXF9_9PSED</name>
<dbReference type="AlphaFoldDB" id="A0A089YXF9"/>
<evidence type="ECO:0000313" key="2">
    <source>
        <dbReference type="Proteomes" id="UP000029499"/>
    </source>
</evidence>
<dbReference type="eggNOG" id="COG3905">
    <property type="taxonomic scope" value="Bacteria"/>
</dbReference>
<proteinExistence type="predicted"/>
<accession>A0A089YXF9</accession>
<evidence type="ECO:0000313" key="1">
    <source>
        <dbReference type="EMBL" id="AIS19092.1"/>
    </source>
</evidence>
<dbReference type="RefSeq" id="WP_043192318.1">
    <property type="nucleotide sequence ID" value="NZ_CP009533.1"/>
</dbReference>
<protein>
    <submittedName>
        <fullName evidence="1">Ribbon-helix-helix protein domain-containing protein</fullName>
    </submittedName>
</protein>
<dbReference type="HOGENOM" id="CLU_155311_5_2_6"/>
<dbReference type="STRING" id="216142.LT40_17500"/>
<dbReference type="EMBL" id="CP009533">
    <property type="protein sequence ID" value="AIS19092.1"/>
    <property type="molecule type" value="Genomic_DNA"/>
</dbReference>
<dbReference type="Proteomes" id="UP000029499">
    <property type="component" value="Chromosome"/>
</dbReference>
<dbReference type="KEGG" id="prh:LT40_17500"/>
<keyword evidence="2" id="KW-1185">Reference proteome</keyword>
<dbReference type="PANTHER" id="PTHR40688">
    <property type="match status" value="1"/>
</dbReference>
<dbReference type="InterPro" id="IPR010985">
    <property type="entry name" value="Ribbon_hlx_hlx"/>
</dbReference>
<dbReference type="SUPFAM" id="SSF47598">
    <property type="entry name" value="Ribbon-helix-helix"/>
    <property type="match status" value="1"/>
</dbReference>
<dbReference type="InterPro" id="IPR052991">
    <property type="entry name" value="Non-func_TypeII_TA_Antitoxin"/>
</dbReference>
<dbReference type="GO" id="GO:0006355">
    <property type="term" value="P:regulation of DNA-templated transcription"/>
    <property type="evidence" value="ECO:0007669"/>
    <property type="project" value="InterPro"/>
</dbReference>
<gene>
    <name evidence="1" type="ORF">LT40_17500</name>
</gene>
<reference evidence="1 2" key="1">
    <citation type="journal article" date="2015" name="J. Biotechnol.">
        <title>Complete genome sequence of Pseudomonas rhizosphaerae IH5T (=DSM 16299T), a phosphate-solubilizing rhizobacterium for bacterial biofertilizer.</title>
        <authorList>
            <person name="Kwak Y."/>
            <person name="Jung B.K."/>
            <person name="Shin J.H."/>
        </authorList>
    </citation>
    <scope>NUCLEOTIDE SEQUENCE [LARGE SCALE GENOMIC DNA]</scope>
    <source>
        <strain evidence="1">DSM 16299</strain>
    </source>
</reference>
<dbReference type="CDD" id="cd22233">
    <property type="entry name" value="RHH_CopAso-like"/>
    <property type="match status" value="1"/>
</dbReference>
<dbReference type="PANTHER" id="PTHR40688:SF2">
    <property type="entry name" value="RIBBON-HELIX-HELIX PROTEIN COPG DOMAIN-CONTAINING PROTEIN"/>
    <property type="match status" value="1"/>
</dbReference>
<organism evidence="1 2">
    <name type="scientific">Pseudomonas rhizosphaerae</name>
    <dbReference type="NCBI Taxonomy" id="216142"/>
    <lineage>
        <taxon>Bacteria</taxon>
        <taxon>Pseudomonadati</taxon>
        <taxon>Pseudomonadota</taxon>
        <taxon>Gammaproteobacteria</taxon>
        <taxon>Pseudomonadales</taxon>
        <taxon>Pseudomonadaceae</taxon>
        <taxon>Pseudomonas</taxon>
    </lineage>
</organism>